<keyword evidence="10" id="KW-0969">Cilium</keyword>
<name>A0A7W5K0W8_9GAMM</name>
<comment type="subunit">
    <text evidence="4 6">The basal body constitutes a major portion of the flagellar organelle and consists of five rings (E,L,P,S, and M) mounted on a central rod. The rod consists of about 26 subunits of FlgG in the distal portion, and FlgB, FlgC and FlgF are thought to build up the proximal portion of the rod with about 6 subunits each.</text>
</comment>
<dbReference type="InterPro" id="IPR010930">
    <property type="entry name" value="Flg_bb/hook_C_dom"/>
</dbReference>
<dbReference type="GO" id="GO:0071978">
    <property type="term" value="P:bacterial-type flagellum-dependent swarming motility"/>
    <property type="evidence" value="ECO:0007669"/>
    <property type="project" value="TreeGrafter"/>
</dbReference>
<evidence type="ECO:0000256" key="6">
    <source>
        <dbReference type="RuleBase" id="RU362116"/>
    </source>
</evidence>
<dbReference type="Pfam" id="PF00460">
    <property type="entry name" value="Flg_bb_rod"/>
    <property type="match status" value="1"/>
</dbReference>
<sequence length="252" mass="25981">MDRILYTAMSGAKQSMDQQSVVSHNLANVDTAGFRAQLHAMRAVPVQGEAALATRTSVAASTPGSDFSPGPMATTGRELDVAIDGNGWIAVQAADGTEAYTRRGDLQVDGDGLLMVTGRPVIGEGGPIIVPLGAQLSVGADGTLSAIGEGQGPEALVDVGRIKLVDPGQAALLRGDDGLFRPAANAEGEVVPLGQDEDVRVVSGVLEGSNVSAIEAMVSMIDVARRYEMQMKVISTADESAQRANNLLSLQG</sequence>
<dbReference type="PANTHER" id="PTHR30435">
    <property type="entry name" value="FLAGELLAR PROTEIN"/>
    <property type="match status" value="1"/>
</dbReference>
<evidence type="ECO:0000259" key="9">
    <source>
        <dbReference type="Pfam" id="PF22692"/>
    </source>
</evidence>
<accession>A0A7W5K0W8</accession>
<comment type="subcellular location">
    <subcellularLocation>
        <location evidence="1 6">Bacterial flagellum basal body</location>
    </subcellularLocation>
</comment>
<dbReference type="InterPro" id="IPR001444">
    <property type="entry name" value="Flag_bb_rod_N"/>
</dbReference>
<evidence type="ECO:0000256" key="1">
    <source>
        <dbReference type="ARBA" id="ARBA00004117"/>
    </source>
</evidence>
<dbReference type="NCBIfam" id="TIGR03506">
    <property type="entry name" value="FlgEFG_subfam"/>
    <property type="match status" value="1"/>
</dbReference>
<dbReference type="InterPro" id="IPR053967">
    <property type="entry name" value="LlgE_F_G-like_D1"/>
</dbReference>
<feature type="domain" description="Flagellar hook protein FlgE/F/G-like D1" evidence="9">
    <location>
        <begin position="82"/>
        <end position="146"/>
    </location>
</feature>
<keyword evidence="10" id="KW-0966">Cell projection</keyword>
<gene>
    <name evidence="10" type="ORF">BDK63_000747</name>
</gene>
<dbReference type="EMBL" id="JACHZF010000004">
    <property type="protein sequence ID" value="MBB3329907.1"/>
    <property type="molecule type" value="Genomic_DNA"/>
</dbReference>
<evidence type="ECO:0000256" key="5">
    <source>
        <dbReference type="ARBA" id="ARBA00040228"/>
    </source>
</evidence>
<dbReference type="NCBIfam" id="NF009280">
    <property type="entry name" value="PRK12640.1"/>
    <property type="match status" value="1"/>
</dbReference>
<evidence type="ECO:0000313" key="11">
    <source>
        <dbReference type="Proteomes" id="UP000553442"/>
    </source>
</evidence>
<evidence type="ECO:0000256" key="3">
    <source>
        <dbReference type="ARBA" id="ARBA00023143"/>
    </source>
</evidence>
<keyword evidence="11" id="KW-1185">Reference proteome</keyword>
<proteinExistence type="inferred from homology"/>
<evidence type="ECO:0000259" key="8">
    <source>
        <dbReference type="Pfam" id="PF06429"/>
    </source>
</evidence>
<organism evidence="10 11">
    <name type="scientific">Halomonas campaniensis</name>
    <dbReference type="NCBI Taxonomy" id="213554"/>
    <lineage>
        <taxon>Bacteria</taxon>
        <taxon>Pseudomonadati</taxon>
        <taxon>Pseudomonadota</taxon>
        <taxon>Gammaproteobacteria</taxon>
        <taxon>Oceanospirillales</taxon>
        <taxon>Halomonadaceae</taxon>
        <taxon>Halomonas</taxon>
    </lineage>
</organism>
<dbReference type="Pfam" id="PF22692">
    <property type="entry name" value="LlgE_F_G_D1"/>
    <property type="match status" value="1"/>
</dbReference>
<keyword evidence="10" id="KW-0282">Flagellum</keyword>
<dbReference type="AlphaFoldDB" id="A0A7W5K0W8"/>
<dbReference type="RefSeq" id="WP_183329985.1">
    <property type="nucleotide sequence ID" value="NZ_JACHZF010000004.1"/>
</dbReference>
<feature type="domain" description="Flagellar basal body rod protein N-terminal" evidence="7">
    <location>
        <begin position="5"/>
        <end position="35"/>
    </location>
</feature>
<dbReference type="Proteomes" id="UP000553442">
    <property type="component" value="Unassembled WGS sequence"/>
</dbReference>
<dbReference type="InterPro" id="IPR037925">
    <property type="entry name" value="FlgE/F/G-like"/>
</dbReference>
<reference evidence="10 11" key="1">
    <citation type="submission" date="2020-08" db="EMBL/GenBank/DDBJ databases">
        <title>Genomic Encyclopedia of Archaeal and Bacterial Type Strains, Phase II (KMG-II): from individual species to whole genera.</title>
        <authorList>
            <person name="Goeker M."/>
        </authorList>
    </citation>
    <scope>NUCLEOTIDE SEQUENCE [LARGE SCALE GENOMIC DNA]</scope>
    <source>
        <strain evidence="10 11">5AG</strain>
    </source>
</reference>
<protein>
    <recommendedName>
        <fullName evidence="5 6">Flagellar basal-body rod protein FlgF</fullName>
    </recommendedName>
</protein>
<feature type="domain" description="Flagellar basal-body/hook protein C-terminal" evidence="8">
    <location>
        <begin position="203"/>
        <end position="247"/>
    </location>
</feature>
<dbReference type="InterPro" id="IPR020013">
    <property type="entry name" value="Flagellar_FlgE/F/G"/>
</dbReference>
<evidence type="ECO:0000256" key="2">
    <source>
        <dbReference type="ARBA" id="ARBA00009677"/>
    </source>
</evidence>
<evidence type="ECO:0000313" key="10">
    <source>
        <dbReference type="EMBL" id="MBB3329907.1"/>
    </source>
</evidence>
<dbReference type="Pfam" id="PF06429">
    <property type="entry name" value="Flg_bbr_C"/>
    <property type="match status" value="1"/>
</dbReference>
<dbReference type="SUPFAM" id="SSF117143">
    <property type="entry name" value="Flagellar hook protein flgE"/>
    <property type="match status" value="1"/>
</dbReference>
<dbReference type="GO" id="GO:0030694">
    <property type="term" value="C:bacterial-type flagellum basal body, rod"/>
    <property type="evidence" value="ECO:0007669"/>
    <property type="project" value="UniProtKB-UniRule"/>
</dbReference>
<evidence type="ECO:0000259" key="7">
    <source>
        <dbReference type="Pfam" id="PF00460"/>
    </source>
</evidence>
<comment type="similarity">
    <text evidence="2 6">Belongs to the flagella basal body rod proteins family.</text>
</comment>
<evidence type="ECO:0000256" key="4">
    <source>
        <dbReference type="ARBA" id="ARBA00038560"/>
    </source>
</evidence>
<dbReference type="PANTHER" id="PTHR30435:SF18">
    <property type="entry name" value="FLAGELLAR BASAL-BODY ROD PROTEIN FLGF"/>
    <property type="match status" value="1"/>
</dbReference>
<comment type="caution">
    <text evidence="10">The sequence shown here is derived from an EMBL/GenBank/DDBJ whole genome shotgun (WGS) entry which is preliminary data.</text>
</comment>
<keyword evidence="3 6" id="KW-0975">Bacterial flagellum</keyword>